<keyword evidence="1" id="KW-0175">Coiled coil</keyword>
<dbReference type="GO" id="GO:0019171">
    <property type="term" value="F:(3R)-hydroxyacyl-[acyl-carrier-protein] dehydratase activity"/>
    <property type="evidence" value="ECO:0007669"/>
    <property type="project" value="TreeGrafter"/>
</dbReference>
<dbReference type="AlphaFoldDB" id="A0A7R8ZSK9"/>
<protein>
    <recommendedName>
        <fullName evidence="3">MaoC-like domain-containing protein</fullName>
    </recommendedName>
</protein>
<proteinExistence type="predicted"/>
<evidence type="ECO:0000256" key="2">
    <source>
        <dbReference type="SAM" id="MobiDB-lite"/>
    </source>
</evidence>
<dbReference type="GO" id="GO:0018812">
    <property type="term" value="F:3-hydroxyacyl-CoA dehydratase activity"/>
    <property type="evidence" value="ECO:0007669"/>
    <property type="project" value="UniProtKB-ARBA"/>
</dbReference>
<feature type="region of interest" description="Disordered" evidence="2">
    <location>
        <begin position="107"/>
        <end position="185"/>
    </location>
</feature>
<feature type="coiled-coil region" evidence="1">
    <location>
        <begin position="734"/>
        <end position="776"/>
    </location>
</feature>
<dbReference type="InterPro" id="IPR029069">
    <property type="entry name" value="HotDog_dom_sf"/>
</dbReference>
<dbReference type="EMBL" id="OB665267">
    <property type="protein sequence ID" value="CAD7232882.1"/>
    <property type="molecule type" value="Genomic_DNA"/>
</dbReference>
<dbReference type="InterPro" id="IPR050965">
    <property type="entry name" value="UPF0336/Enoyl-CoA_hydratase"/>
</dbReference>
<feature type="compositionally biased region" description="Polar residues" evidence="2">
    <location>
        <begin position="472"/>
        <end position="481"/>
    </location>
</feature>
<gene>
    <name evidence="4" type="ORF">CTOB1V02_LOCUS10707</name>
</gene>
<dbReference type="InterPro" id="IPR002539">
    <property type="entry name" value="MaoC-like_dom"/>
</dbReference>
<accession>A0A7R8ZSK9</accession>
<dbReference type="GO" id="GO:0005739">
    <property type="term" value="C:mitochondrion"/>
    <property type="evidence" value="ECO:0007669"/>
    <property type="project" value="TreeGrafter"/>
</dbReference>
<feature type="region of interest" description="Disordered" evidence="2">
    <location>
        <begin position="203"/>
        <end position="345"/>
    </location>
</feature>
<feature type="compositionally biased region" description="Polar residues" evidence="2">
    <location>
        <begin position="150"/>
        <end position="161"/>
    </location>
</feature>
<feature type="region of interest" description="Disordered" evidence="2">
    <location>
        <begin position="466"/>
        <end position="515"/>
    </location>
</feature>
<name>A0A7R8ZSK9_9CRUS</name>
<dbReference type="PANTHER" id="PTHR43437:SF3">
    <property type="entry name" value="HYDROXYACYL-THIOESTER DEHYDRATASE TYPE 2, MITOCHONDRIAL"/>
    <property type="match status" value="1"/>
</dbReference>
<dbReference type="OrthoDB" id="6355505at2759"/>
<dbReference type="PANTHER" id="PTHR43437">
    <property type="entry name" value="HYDROXYACYL-THIOESTER DEHYDRATASE TYPE 2, MITOCHONDRIAL-RELATED"/>
    <property type="match status" value="1"/>
</dbReference>
<sequence>MTQDMVDQFCRLVGDSNPIHRDVEYAKSLGHPRCLVPGILSLGIVSGIVGSELPGHGTLLLQKGVKFLNPIYIGDEALFTVQIRNIFLCPVLLLCLPLSVPAMGRMPTSATAPRHQPALRRPTSAVTPKECPPGRSDRSASRTKGRGPSSDESPSPLTLTGSKAPLSRRSTSFEGSRISSCARQRRAVSAIPLSETITFHSRPISRPWSSLPRRQASTPPGSLGSSLSSDDLSFLRPPPPRAVPKTKREVRIHPLGPSHAPAEEEDVSLGQQILHLSRSRGPIKSSKGKKSAEGGSSREEPVKKVGNQERDNWSDESASLNEILFGNGSWKMKGPGSRGGRVRDLQELEEERERKAMEKVEEWIRRLEEEQGEEGGALLEVKREILLAKQEDEAVDVSLRSSVLKDLKVNPRGVVAKKSGTQKEQDTKTVVLAQSRDPVRAEVDKCEDGKANDLSNLSLALSNSMVKVNPGSCDSPSSSRLGETKPVESSRQQATRMEPKDAAVTSRPESEEDPGWMQVDVGVRQEKVEASHSSEQVKHTNYDNGQSRHANYDDGQMRHASCDNNGQMGHATHVEGRTRHANYDNHKQMRHANQGERDECKEENVGLPHENPLLEYLTSEGDEHPRELIENSSVDESKSVSIHLTPIEQEDIGSTTATQNNDDIYAFLDKMEHSSTLSYLLETNQTRLSDKGAVSRNDADSRRGGNIEPGNSGGAALSQLTLLDLELKEKSAIISDLRATVEEQKELLARSTRNANQELKQKLDQQRKEHEAALKRHLAFIDQSLNVIADVADETLSCDSSKGYNDFPET</sequence>
<dbReference type="GO" id="GO:0006633">
    <property type="term" value="P:fatty acid biosynthetic process"/>
    <property type="evidence" value="ECO:0007669"/>
    <property type="project" value="TreeGrafter"/>
</dbReference>
<feature type="compositionally biased region" description="Basic and acidic residues" evidence="2">
    <location>
        <begin position="290"/>
        <end position="313"/>
    </location>
</feature>
<evidence type="ECO:0000313" key="4">
    <source>
        <dbReference type="EMBL" id="CAD7232882.1"/>
    </source>
</evidence>
<evidence type="ECO:0000256" key="1">
    <source>
        <dbReference type="SAM" id="Coils"/>
    </source>
</evidence>
<organism evidence="4">
    <name type="scientific">Cyprideis torosa</name>
    <dbReference type="NCBI Taxonomy" id="163714"/>
    <lineage>
        <taxon>Eukaryota</taxon>
        <taxon>Metazoa</taxon>
        <taxon>Ecdysozoa</taxon>
        <taxon>Arthropoda</taxon>
        <taxon>Crustacea</taxon>
        <taxon>Oligostraca</taxon>
        <taxon>Ostracoda</taxon>
        <taxon>Podocopa</taxon>
        <taxon>Podocopida</taxon>
        <taxon>Cytherocopina</taxon>
        <taxon>Cytheroidea</taxon>
        <taxon>Cytherideidae</taxon>
        <taxon>Cyprideis</taxon>
    </lineage>
</organism>
<reference evidence="4" key="1">
    <citation type="submission" date="2020-11" db="EMBL/GenBank/DDBJ databases">
        <authorList>
            <person name="Tran Van P."/>
        </authorList>
    </citation>
    <scope>NUCLEOTIDE SEQUENCE</scope>
</reference>
<feature type="domain" description="MaoC-like" evidence="3">
    <location>
        <begin position="1"/>
        <end position="82"/>
    </location>
</feature>
<feature type="compositionally biased region" description="Low complexity" evidence="2">
    <location>
        <begin position="219"/>
        <end position="235"/>
    </location>
</feature>
<feature type="compositionally biased region" description="Polar residues" evidence="2">
    <location>
        <begin position="168"/>
        <end position="182"/>
    </location>
</feature>
<dbReference type="Gene3D" id="3.10.129.10">
    <property type="entry name" value="Hotdog Thioesterase"/>
    <property type="match status" value="1"/>
</dbReference>
<evidence type="ECO:0000259" key="3">
    <source>
        <dbReference type="Pfam" id="PF01575"/>
    </source>
</evidence>
<dbReference type="SUPFAM" id="SSF54637">
    <property type="entry name" value="Thioesterase/thiol ester dehydrase-isomerase"/>
    <property type="match status" value="1"/>
</dbReference>
<dbReference type="Pfam" id="PF01575">
    <property type="entry name" value="MaoC_dehydratas"/>
    <property type="match status" value="1"/>
</dbReference>
<feature type="region of interest" description="Disordered" evidence="2">
    <location>
        <begin position="690"/>
        <end position="713"/>
    </location>
</feature>